<keyword evidence="2 7" id="KW-0812">Transmembrane</keyword>
<feature type="compositionally biased region" description="Low complexity" evidence="6">
    <location>
        <begin position="484"/>
        <end position="494"/>
    </location>
</feature>
<dbReference type="SUPFAM" id="SSF51695">
    <property type="entry name" value="PLC-like phosphodiesterases"/>
    <property type="match status" value="1"/>
</dbReference>
<feature type="compositionally biased region" description="Polar residues" evidence="6">
    <location>
        <begin position="647"/>
        <end position="659"/>
    </location>
</feature>
<feature type="region of interest" description="Disordered" evidence="6">
    <location>
        <begin position="326"/>
        <end position="350"/>
    </location>
</feature>
<feature type="compositionally biased region" description="Low complexity" evidence="6">
    <location>
        <begin position="392"/>
        <end position="409"/>
    </location>
</feature>
<feature type="compositionally biased region" description="Polar residues" evidence="6">
    <location>
        <begin position="623"/>
        <end position="633"/>
    </location>
</feature>
<dbReference type="PROSITE" id="PS50222">
    <property type="entry name" value="EF_HAND_2"/>
    <property type="match status" value="1"/>
</dbReference>
<evidence type="ECO:0000256" key="4">
    <source>
        <dbReference type="ARBA" id="ARBA00022989"/>
    </source>
</evidence>
<feature type="compositionally biased region" description="Low complexity" evidence="6">
    <location>
        <begin position="676"/>
        <end position="706"/>
    </location>
</feature>
<feature type="region of interest" description="Disordered" evidence="6">
    <location>
        <begin position="169"/>
        <end position="240"/>
    </location>
</feature>
<feature type="compositionally biased region" description="Basic and acidic residues" evidence="6">
    <location>
        <begin position="634"/>
        <end position="644"/>
    </location>
</feature>
<dbReference type="InterPro" id="IPR010920">
    <property type="entry name" value="LSM_dom_sf"/>
</dbReference>
<proteinExistence type="predicted"/>
<feature type="compositionally biased region" description="Polar residues" evidence="6">
    <location>
        <begin position="796"/>
        <end position="819"/>
    </location>
</feature>
<feature type="region of interest" description="Disordered" evidence="6">
    <location>
        <begin position="1283"/>
        <end position="1302"/>
    </location>
</feature>
<keyword evidence="10" id="KW-1185">Reference proteome</keyword>
<dbReference type="EMBL" id="CAJRGZ010000015">
    <property type="protein sequence ID" value="CAG5150375.1"/>
    <property type="molecule type" value="Genomic_DNA"/>
</dbReference>
<feature type="compositionally biased region" description="Basic and acidic residues" evidence="6">
    <location>
        <begin position="545"/>
        <end position="562"/>
    </location>
</feature>
<feature type="transmembrane region" description="Helical" evidence="7">
    <location>
        <begin position="1435"/>
        <end position="1452"/>
    </location>
</feature>
<feature type="compositionally biased region" description="Basic and acidic residues" evidence="6">
    <location>
        <begin position="326"/>
        <end position="336"/>
    </location>
</feature>
<dbReference type="PANTHER" id="PTHR31323:SF14">
    <property type="entry name" value="MECHANOSENSITIVE ION CHANNEL PROTEIN MSY2"/>
    <property type="match status" value="1"/>
</dbReference>
<feature type="compositionally biased region" description="Polar residues" evidence="6">
    <location>
        <begin position="37"/>
        <end position="47"/>
    </location>
</feature>
<feature type="compositionally biased region" description="Basic and acidic residues" evidence="6">
    <location>
        <begin position="1992"/>
        <end position="2008"/>
    </location>
</feature>
<dbReference type="GO" id="GO:0008081">
    <property type="term" value="F:phosphoric diester hydrolase activity"/>
    <property type="evidence" value="ECO:0007669"/>
    <property type="project" value="InterPro"/>
</dbReference>
<dbReference type="InterPro" id="IPR002048">
    <property type="entry name" value="EF_hand_dom"/>
</dbReference>
<feature type="region of interest" description="Disordered" evidence="6">
    <location>
        <begin position="390"/>
        <end position="418"/>
    </location>
</feature>
<dbReference type="InterPro" id="IPR017946">
    <property type="entry name" value="PLC-like_Pdiesterase_TIM-brl"/>
</dbReference>
<dbReference type="GO" id="GO:0006874">
    <property type="term" value="P:intracellular calcium ion homeostasis"/>
    <property type="evidence" value="ECO:0007669"/>
    <property type="project" value="TreeGrafter"/>
</dbReference>
<dbReference type="SUPFAM" id="SSF50182">
    <property type="entry name" value="Sm-like ribonucleoproteins"/>
    <property type="match status" value="1"/>
</dbReference>
<dbReference type="PANTHER" id="PTHR31323">
    <property type="entry name" value="MECHANOSENSITIVE ION CHANNEL PROTEIN MSY2"/>
    <property type="match status" value="1"/>
</dbReference>
<feature type="compositionally biased region" description="Low complexity" evidence="6">
    <location>
        <begin position="224"/>
        <end position="240"/>
    </location>
</feature>
<feature type="compositionally biased region" description="Polar residues" evidence="6">
    <location>
        <begin position="183"/>
        <end position="207"/>
    </location>
</feature>
<dbReference type="InterPro" id="IPR058650">
    <property type="entry name" value="Msy1/2-like"/>
</dbReference>
<dbReference type="OrthoDB" id="544685at2759"/>
<dbReference type="Pfam" id="PF00924">
    <property type="entry name" value="MS_channel_2nd"/>
    <property type="match status" value="1"/>
</dbReference>
<feature type="compositionally biased region" description="Polar residues" evidence="6">
    <location>
        <begin position="2102"/>
        <end position="2114"/>
    </location>
</feature>
<dbReference type="CDD" id="cd24139">
    <property type="entry name" value="SIP5-like"/>
    <property type="match status" value="1"/>
</dbReference>
<evidence type="ECO:0000256" key="5">
    <source>
        <dbReference type="ARBA" id="ARBA00023136"/>
    </source>
</evidence>
<feature type="compositionally biased region" description="Polar residues" evidence="6">
    <location>
        <begin position="1283"/>
        <end position="1295"/>
    </location>
</feature>
<feature type="region of interest" description="Disordered" evidence="6">
    <location>
        <begin position="483"/>
        <end position="522"/>
    </location>
</feature>
<comment type="subcellular location">
    <subcellularLocation>
        <location evidence="1">Membrane</location>
    </subcellularLocation>
</comment>
<dbReference type="Proteomes" id="UP000676310">
    <property type="component" value="Unassembled WGS sequence"/>
</dbReference>
<reference evidence="9" key="1">
    <citation type="submission" date="2021-05" db="EMBL/GenBank/DDBJ databases">
        <authorList>
            <person name="Stam R."/>
        </authorList>
    </citation>
    <scope>NUCLEOTIDE SEQUENCE</scope>
    <source>
        <strain evidence="9">CS162</strain>
    </source>
</reference>
<dbReference type="GeneID" id="67014108"/>
<accession>A0A8J2MXH2</accession>
<feature type="compositionally biased region" description="Low complexity" evidence="6">
    <location>
        <begin position="502"/>
        <end position="511"/>
    </location>
</feature>
<keyword evidence="3" id="KW-0106">Calcium</keyword>
<evidence type="ECO:0000256" key="1">
    <source>
        <dbReference type="ARBA" id="ARBA00004370"/>
    </source>
</evidence>
<evidence type="ECO:0000256" key="2">
    <source>
        <dbReference type="ARBA" id="ARBA00022692"/>
    </source>
</evidence>
<feature type="region of interest" description="Disordered" evidence="6">
    <location>
        <begin position="545"/>
        <end position="839"/>
    </location>
</feature>
<feature type="transmembrane region" description="Helical" evidence="7">
    <location>
        <begin position="1350"/>
        <end position="1367"/>
    </location>
</feature>
<feature type="transmembrane region" description="Helical" evidence="7">
    <location>
        <begin position="1387"/>
        <end position="1414"/>
    </location>
</feature>
<dbReference type="Pfam" id="PF25886">
    <property type="entry name" value="Msy1"/>
    <property type="match status" value="1"/>
</dbReference>
<dbReference type="RefSeq" id="XP_043166181.1">
    <property type="nucleotide sequence ID" value="XM_043310246.1"/>
</dbReference>
<evidence type="ECO:0000256" key="7">
    <source>
        <dbReference type="SAM" id="Phobius"/>
    </source>
</evidence>
<feature type="domain" description="EF-hand" evidence="8">
    <location>
        <begin position="1653"/>
        <end position="1688"/>
    </location>
</feature>
<evidence type="ECO:0000313" key="10">
    <source>
        <dbReference type="Proteomes" id="UP000676310"/>
    </source>
</evidence>
<feature type="compositionally biased region" description="Basic and acidic residues" evidence="6">
    <location>
        <begin position="68"/>
        <end position="94"/>
    </location>
</feature>
<feature type="transmembrane region" description="Helical" evidence="7">
    <location>
        <begin position="1472"/>
        <end position="1491"/>
    </location>
</feature>
<feature type="compositionally biased region" description="Polar residues" evidence="6">
    <location>
        <begin position="712"/>
        <end position="746"/>
    </location>
</feature>
<dbReference type="InterPro" id="IPR011992">
    <property type="entry name" value="EF-hand-dom_pair"/>
</dbReference>
<feature type="compositionally biased region" description="Low complexity" evidence="6">
    <location>
        <begin position="22"/>
        <end position="36"/>
    </location>
</feature>
<keyword evidence="4 7" id="KW-1133">Transmembrane helix</keyword>
<organism evidence="9 10">
    <name type="scientific">Alternaria atra</name>
    <dbReference type="NCBI Taxonomy" id="119953"/>
    <lineage>
        <taxon>Eukaryota</taxon>
        <taxon>Fungi</taxon>
        <taxon>Dikarya</taxon>
        <taxon>Ascomycota</taxon>
        <taxon>Pezizomycotina</taxon>
        <taxon>Dothideomycetes</taxon>
        <taxon>Pleosporomycetidae</taxon>
        <taxon>Pleosporales</taxon>
        <taxon>Pleosporineae</taxon>
        <taxon>Pleosporaceae</taxon>
        <taxon>Alternaria</taxon>
        <taxon>Alternaria sect. Ulocladioides</taxon>
    </lineage>
</organism>
<evidence type="ECO:0000256" key="6">
    <source>
        <dbReference type="SAM" id="MobiDB-lite"/>
    </source>
</evidence>
<evidence type="ECO:0000313" key="9">
    <source>
        <dbReference type="EMBL" id="CAG5150375.1"/>
    </source>
</evidence>
<name>A0A8J2MXH2_9PLEO</name>
<gene>
    <name evidence="9" type="ORF">ALTATR162_LOCUS2640</name>
</gene>
<protein>
    <recommendedName>
        <fullName evidence="8">EF-hand domain-containing protein</fullName>
    </recommendedName>
</protein>
<feature type="region of interest" description="Disordered" evidence="6">
    <location>
        <begin position="1954"/>
        <end position="2172"/>
    </location>
</feature>
<dbReference type="PROSITE" id="PS00018">
    <property type="entry name" value="EF_HAND_1"/>
    <property type="match status" value="1"/>
</dbReference>
<evidence type="ECO:0000256" key="3">
    <source>
        <dbReference type="ARBA" id="ARBA00022837"/>
    </source>
</evidence>
<feature type="transmembrane region" description="Helical" evidence="7">
    <location>
        <begin position="955"/>
        <end position="982"/>
    </location>
</feature>
<comment type="caution">
    <text evidence="9">The sequence shown here is derived from an EMBL/GenBank/DDBJ whole genome shotgun (WGS) entry which is preliminary data.</text>
</comment>
<keyword evidence="5 7" id="KW-0472">Membrane</keyword>
<dbReference type="GO" id="GO:0006629">
    <property type="term" value="P:lipid metabolic process"/>
    <property type="evidence" value="ECO:0007669"/>
    <property type="project" value="InterPro"/>
</dbReference>
<dbReference type="GO" id="GO:0016020">
    <property type="term" value="C:membrane"/>
    <property type="evidence" value="ECO:0007669"/>
    <property type="project" value="UniProtKB-SubCell"/>
</dbReference>
<feature type="compositionally biased region" description="Basic and acidic residues" evidence="6">
    <location>
        <begin position="2020"/>
        <end position="2029"/>
    </location>
</feature>
<feature type="transmembrane region" description="Helical" evidence="7">
    <location>
        <begin position="1709"/>
        <end position="1730"/>
    </location>
</feature>
<feature type="compositionally biased region" description="Polar residues" evidence="6">
    <location>
        <begin position="2139"/>
        <end position="2172"/>
    </location>
</feature>
<dbReference type="InterPro" id="IPR018247">
    <property type="entry name" value="EF_Hand_1_Ca_BS"/>
</dbReference>
<evidence type="ECO:0000259" key="8">
    <source>
        <dbReference type="PROSITE" id="PS50222"/>
    </source>
</evidence>
<dbReference type="InterPro" id="IPR006685">
    <property type="entry name" value="MscS_channel_2nd"/>
</dbReference>
<dbReference type="GO" id="GO:0005262">
    <property type="term" value="F:calcium channel activity"/>
    <property type="evidence" value="ECO:0007669"/>
    <property type="project" value="TreeGrafter"/>
</dbReference>
<feature type="compositionally biased region" description="Basic residues" evidence="6">
    <location>
        <begin position="563"/>
        <end position="576"/>
    </location>
</feature>
<dbReference type="InterPro" id="IPR023408">
    <property type="entry name" value="MscS_beta-dom_sf"/>
</dbReference>
<feature type="compositionally biased region" description="Polar residues" evidence="6">
    <location>
        <begin position="214"/>
        <end position="223"/>
    </location>
</feature>
<dbReference type="Gene3D" id="2.30.30.60">
    <property type="match status" value="1"/>
</dbReference>
<dbReference type="GO" id="GO:0005509">
    <property type="term" value="F:calcium ion binding"/>
    <property type="evidence" value="ECO:0007669"/>
    <property type="project" value="InterPro"/>
</dbReference>
<dbReference type="Gene3D" id="1.10.238.10">
    <property type="entry name" value="EF-hand"/>
    <property type="match status" value="1"/>
</dbReference>
<feature type="region of interest" description="Disordered" evidence="6">
    <location>
        <begin position="1"/>
        <end position="94"/>
    </location>
</feature>
<sequence>MGNSQGKESQPERRGHARRSSAHQPASPSAAGPAASTHNRPGNSPYGNSRRDRGSRPDLSFLGIRTGDNAERDPALEPRRETKAEREARKLEKDRILRAQERERSLKEEGVDGGYLVTLGVYTGPEDFSKPTVRQLQIERRLAPFWRGLDDHEDTWTEHQLVEVVNGRPLPAADDIPPEEPPRTNTNNHLSTAWNPRSSEPSLNQLTVPMGARSMSQEPSPTFSLPSPASPIANNSSSSPFFRGRAKTLASLATGSRNASQSDMAPQELHLPKDPYVNGQRIEAFLYKNASECPICFMYYPPHLNKTRCCDQPICSECFVQIKRPDPHPPEHHGEPGAEGAQPAEPEEEVQLVSEPAACPYCTQAEFGVTYEPPPFRRGLVYNGQGRNGMGSATSAMSSTSSLNSPTSAGPGRRRATSLAVTDKTVITTDMVRPDWAKKLADAKSHALRRAAAATALHNAAYMMGNLPQGESRFGLGRRRRIFTSDSTGSSGHGTPRREGESSSGQPGGSSDLFPNRISSRRGNRLDDLEDLMMMEAIRLSLAAEEERKKRDEKDAAKEAKKEGKKKAKEIKKVAKAQRNIGSGFHPIEIDGIDETEAGSSSAAGKGKGVDRSGGAGGVNPMSEPTSTLNTPSTKDDPQKHLEASRAQIQRETSDSSNPAPFHPDSGEQPQHRSVLRNISNASSSSSSFAESYQNSLQQQENQNNLAPGSSYGPSSNASGVSLAQGETDTPPQDTNSTEPMFNFQSLAKAITPEDENKSENKPQYIEDVEEASPEEKPTTTANGKAPEASTGAEAESQTSDPLASSTTTLKPNQETPTSKVHGAPQENNDDEISPAPPVQVVADEREHSSHFDQKHLGELSDLEKSDILIEVRPIYTDMPAKDKAIRRFRDDEDEVASQVSSTISLDNLELQRQSYRESASQPWWSRLSWRELRKRRPEETEAEKRARRRRHCRLFGIGVVTLTIFGAIAGGVYIAFVSTLLRRLAPSPRNNGLQHIVETWKEPDSNGAFQFEWRDDFSRDIVPKSCHSHNDYWRSVPLYAALAVGCTSVEADIWLTEDEKLLVSHSWESTTGNRTLESLYLSPLLNILEQRNATTAEEGDKKTGLFDMDPSATTVLLIDFKSDGEATWPVLLSQLAPLREKNWLTYYDGETLHQGALTIVGTGNTPFNLIQAATTNRYIFFDAPLLSVSNAEYDTTNSYYASTALDSAVGKLWFATLSSSQVEKVREQVGAAEVKGLKNFLYMTSKRSSQRSFRLSNHGFQPIDNGNMENRTADIPLQTVVSHTPSQSSPTSGNEKSEKVHNWGRRKLAAVDSRTGAPLPPRASEEKTALNRMGRIYTKILNYSIITRYMIYVAPVALLLAIPIILSQTGTITGSIGGTNQKKFWIWIEIIWLSFWVMKIVAHFIPNVFEFLIGVVSPGVKKYALLLRAVEKPLSFVFWMIVNQATFPALVRAVPGRTGDNYPGWIGTMQSVLLALLVCTIIILAERVLIQLISISYHRKQFDDKIKESKRNIYLLGILYDTSRALFPAYCNEFAEEDYIIQDTILDLGFGSKKGTAKHGRSGSRTPMRLIQEVGRDAGRIGDKITSVFGTIASEITGKKVFDPNSAHSVVLTALERNKSAEALARRIWMSMVVEGKNELYLEDLVEVMGPGRQEEAEECFAAIDRDGNGDISLEEMILTVTDYARQRKSINSSMHDVDQAINALDGLIMTIAVIVCIFVFVAFLAPAFRTTLATSATALLSLSFVFATTAQEVLGSCIFLFVKHPYDIGDRVDITTEQLTVEHIALLYTVFKRVQNGKTVQIPNIVLNSLWVENITRSKAMREQVSVFCDFGTSFEDINLLKLEMMSFVRDPLNAREFHPDIDIEVVSIAEMNKLELRVEIRHKSNWSNESLRASRRSKFMCALVVALRKVPINGPAGGDAALGSQDKPTWSVAVPPAEAIAAYEKYKANADAGRLHPNNPTEEDTGKSTGTDYLGVEGNAISSLNNRRPGLDTIRDDTWEARGDDASTIGRPSMSDQRPDLDEVRGLLRKASSAGKRKGGTTLSPFGSRVSVDTPRQNPPPPLPLHVVPSGSQSQYAQPPGGSLPPPPRSTAPGSPSSISTGQVEDYSYQTMVPPPRSRSRPRAPQVEEDEGERQWQPSANAPTRSVSNNNPYRSPGSPQQGFQSFKRE</sequence>
<dbReference type="SUPFAM" id="SSF47473">
    <property type="entry name" value="EF-hand"/>
    <property type="match status" value="1"/>
</dbReference>